<evidence type="ECO:0000256" key="1">
    <source>
        <dbReference type="ARBA" id="ARBA00009677"/>
    </source>
</evidence>
<dbReference type="InterPro" id="IPR037925">
    <property type="entry name" value="FlgE/F/G-like"/>
</dbReference>
<dbReference type="NCBIfam" id="TIGR03506">
    <property type="entry name" value="FlgEFG_subfam"/>
    <property type="match status" value="1"/>
</dbReference>
<sequence length="241" mass="26040">MNIGFYEGASGLVAFQNEMNVVGNNIANSGTTGYKPTTTSFEDLLHYRMYVNSTEEPLQGTGTRNVSTGMDMTQQSLLSTEGDLDYAITGDGFFAVDNNGTTAYTRCGSFQAADDGTGKFYLADGEGHFVLNAQGGRIPLTRNVQMGRFEDVSKQIGVFQFQNPGSLTQLSDNLYAANTNSGQAVAATADVQVKNGYLEQSGTSLEDEMTNMIMAQRGFQMSARVLQANNEVEDTINNLRS</sequence>
<proteinExistence type="inferred from homology"/>
<dbReference type="AlphaFoldDB" id="A0AA97D860"/>
<feature type="domain" description="Flagellar basal body rod protein N-terminal" evidence="3">
    <location>
        <begin position="6"/>
        <end position="35"/>
    </location>
</feature>
<feature type="domain" description="Flagellar hook protein FlgE/F/G-like D1" evidence="5">
    <location>
        <begin position="87"/>
        <end position="117"/>
    </location>
</feature>
<dbReference type="PANTHER" id="PTHR30435:SF19">
    <property type="entry name" value="FLAGELLAR BASAL-BODY ROD PROTEIN FLGG"/>
    <property type="match status" value="1"/>
</dbReference>
<reference evidence="7" key="1">
    <citation type="submission" date="2024-06" db="EMBL/GenBank/DDBJ databases">
        <title>Caproicibacterium argilliputei sp. nov, a novel caproic acid producing anaerobic bacterium isolated from pit mud.</title>
        <authorList>
            <person name="Zeng C."/>
        </authorList>
    </citation>
    <scope>NUCLEOTIDE SEQUENCE [LARGE SCALE GENOMIC DNA]</scope>
    <source>
        <strain evidence="7">ZCY20-5</strain>
    </source>
</reference>
<comment type="similarity">
    <text evidence="1 2">Belongs to the flagella basal body rod proteins family.</text>
</comment>
<keyword evidence="6" id="KW-0969">Cilium</keyword>
<dbReference type="RefSeq" id="WP_275843942.1">
    <property type="nucleotide sequence ID" value="NZ_CP135996.1"/>
</dbReference>
<dbReference type="Proteomes" id="UP001300604">
    <property type="component" value="Chromosome"/>
</dbReference>
<dbReference type="GO" id="GO:0009425">
    <property type="term" value="C:bacterial-type flagellum basal body"/>
    <property type="evidence" value="ECO:0007669"/>
    <property type="project" value="UniProtKB-SubCell"/>
</dbReference>
<evidence type="ECO:0000259" key="4">
    <source>
        <dbReference type="Pfam" id="PF06429"/>
    </source>
</evidence>
<organism evidence="6 7">
    <name type="scientific">Caproicibacterium argilliputei</name>
    <dbReference type="NCBI Taxonomy" id="3030016"/>
    <lineage>
        <taxon>Bacteria</taxon>
        <taxon>Bacillati</taxon>
        <taxon>Bacillota</taxon>
        <taxon>Clostridia</taxon>
        <taxon>Eubacteriales</taxon>
        <taxon>Oscillospiraceae</taxon>
        <taxon>Caproicibacterium</taxon>
    </lineage>
</organism>
<evidence type="ECO:0000259" key="5">
    <source>
        <dbReference type="Pfam" id="PF22692"/>
    </source>
</evidence>
<dbReference type="EMBL" id="CP135996">
    <property type="protein sequence ID" value="WOC31252.1"/>
    <property type="molecule type" value="Genomic_DNA"/>
</dbReference>
<dbReference type="InterPro" id="IPR053967">
    <property type="entry name" value="LlgE_F_G-like_D1"/>
</dbReference>
<keyword evidence="6" id="KW-0966">Cell projection</keyword>
<evidence type="ECO:0000313" key="7">
    <source>
        <dbReference type="Proteomes" id="UP001300604"/>
    </source>
</evidence>
<keyword evidence="6" id="KW-0282">Flagellum</keyword>
<dbReference type="Pfam" id="PF00460">
    <property type="entry name" value="Flg_bb_rod"/>
    <property type="match status" value="1"/>
</dbReference>
<name>A0AA97D860_9FIRM</name>
<gene>
    <name evidence="6" type="ORF">PXC00_08435</name>
</gene>
<evidence type="ECO:0000256" key="2">
    <source>
        <dbReference type="RuleBase" id="RU362116"/>
    </source>
</evidence>
<evidence type="ECO:0000313" key="6">
    <source>
        <dbReference type="EMBL" id="WOC31252.1"/>
    </source>
</evidence>
<keyword evidence="2" id="KW-0975">Bacterial flagellum</keyword>
<dbReference type="InterPro" id="IPR020013">
    <property type="entry name" value="Flagellar_FlgE/F/G"/>
</dbReference>
<comment type="subcellular location">
    <subcellularLocation>
        <location evidence="2">Bacterial flagellum basal body</location>
    </subcellularLocation>
</comment>
<reference evidence="7" key="3">
    <citation type="submission" date="2024-06" db="EMBL/GenBank/DDBJ databases">
        <authorList>
            <person name="Zeng C."/>
        </authorList>
    </citation>
    <scope>NUCLEOTIDE SEQUENCE [LARGE SCALE GENOMIC DNA]</scope>
    <source>
        <strain evidence="7">ZCY20-5</strain>
    </source>
</reference>
<dbReference type="Pfam" id="PF22692">
    <property type="entry name" value="LlgE_F_G_D1"/>
    <property type="match status" value="1"/>
</dbReference>
<reference evidence="6 7" key="2">
    <citation type="submission" date="2024-06" db="EMBL/GenBank/DDBJ databases">
        <title>Caproicibacterium argilliputei sp. nov, a novel caproic acid producing anaerobic bacterium isolated from pit mud.</title>
        <authorList>
            <person name="Xia S."/>
        </authorList>
    </citation>
    <scope>NUCLEOTIDE SEQUENCE [LARGE SCALE GENOMIC DNA]</scope>
    <source>
        <strain evidence="6 7">ZCY20-5</strain>
    </source>
</reference>
<dbReference type="GO" id="GO:0071978">
    <property type="term" value="P:bacterial-type flagellum-dependent swarming motility"/>
    <property type="evidence" value="ECO:0007669"/>
    <property type="project" value="TreeGrafter"/>
</dbReference>
<protein>
    <submittedName>
        <fullName evidence="6">Flagellar hook-basal body protein</fullName>
    </submittedName>
</protein>
<keyword evidence="7" id="KW-1185">Reference proteome</keyword>
<dbReference type="InterPro" id="IPR001444">
    <property type="entry name" value="Flag_bb_rod_N"/>
</dbReference>
<accession>A0AA97D860</accession>
<dbReference type="KEGG" id="carl:PXC00_08435"/>
<dbReference type="SUPFAM" id="SSF117143">
    <property type="entry name" value="Flagellar hook protein flgE"/>
    <property type="match status" value="1"/>
</dbReference>
<feature type="domain" description="Flagellar basal-body/hook protein C-terminal" evidence="4">
    <location>
        <begin position="195"/>
        <end position="239"/>
    </location>
</feature>
<dbReference type="PANTHER" id="PTHR30435">
    <property type="entry name" value="FLAGELLAR PROTEIN"/>
    <property type="match status" value="1"/>
</dbReference>
<evidence type="ECO:0000259" key="3">
    <source>
        <dbReference type="Pfam" id="PF00460"/>
    </source>
</evidence>
<dbReference type="InterPro" id="IPR010930">
    <property type="entry name" value="Flg_bb/hook_C_dom"/>
</dbReference>
<dbReference type="Pfam" id="PF06429">
    <property type="entry name" value="Flg_bbr_C"/>
    <property type="match status" value="1"/>
</dbReference>